<dbReference type="Proteomes" id="UP000050909">
    <property type="component" value="Unassembled WGS sequence"/>
</dbReference>
<feature type="active site" description="Proton donor/acceptor" evidence="6">
    <location>
        <position position="148"/>
    </location>
</feature>
<dbReference type="GO" id="GO:0005524">
    <property type="term" value="F:ATP binding"/>
    <property type="evidence" value="ECO:0007669"/>
    <property type="project" value="UniProtKB-KW"/>
</dbReference>
<dbReference type="PROSITE" id="PS01075">
    <property type="entry name" value="ACETATE_KINASE_1"/>
    <property type="match status" value="1"/>
</dbReference>
<dbReference type="HAMAP" id="MF_00020">
    <property type="entry name" value="Acetate_kinase"/>
    <property type="match status" value="1"/>
</dbReference>
<feature type="binding site" evidence="6">
    <location>
        <begin position="208"/>
        <end position="212"/>
    </location>
    <ligand>
        <name>ATP</name>
        <dbReference type="ChEBI" id="CHEBI:30616"/>
    </ligand>
</feature>
<comment type="catalytic activity">
    <reaction evidence="6">
        <text>acetate + ATP = acetyl phosphate + ADP</text>
        <dbReference type="Rhea" id="RHEA:11352"/>
        <dbReference type="ChEBI" id="CHEBI:22191"/>
        <dbReference type="ChEBI" id="CHEBI:30089"/>
        <dbReference type="ChEBI" id="CHEBI:30616"/>
        <dbReference type="ChEBI" id="CHEBI:456216"/>
        <dbReference type="EC" id="2.7.2.1"/>
    </reaction>
</comment>
<proteinExistence type="inferred from homology"/>
<dbReference type="GO" id="GO:0008776">
    <property type="term" value="F:acetate kinase activity"/>
    <property type="evidence" value="ECO:0007669"/>
    <property type="project" value="UniProtKB-UniRule"/>
</dbReference>
<comment type="subcellular location">
    <subcellularLocation>
        <location evidence="6">Cytoplasm</location>
    </subcellularLocation>
</comment>
<keyword evidence="6" id="KW-0479">Metal-binding</keyword>
<comment type="function">
    <text evidence="6">Catalyzes the formation of acetyl phosphate from acetate and ATP. Can also catalyze the reverse reaction.</text>
</comment>
<dbReference type="InterPro" id="IPR023865">
    <property type="entry name" value="Aliphatic_acid_kinase_CS"/>
</dbReference>
<dbReference type="SUPFAM" id="SSF53067">
    <property type="entry name" value="Actin-like ATPase domain"/>
    <property type="match status" value="2"/>
</dbReference>
<feature type="site" description="Transition state stabilizer" evidence="6">
    <location>
        <position position="241"/>
    </location>
</feature>
<feature type="binding site" evidence="6">
    <location>
        <begin position="284"/>
        <end position="286"/>
    </location>
    <ligand>
        <name>ATP</name>
        <dbReference type="ChEBI" id="CHEBI:30616"/>
    </ligand>
</feature>
<feature type="site" description="Transition state stabilizer" evidence="6">
    <location>
        <position position="180"/>
    </location>
</feature>
<dbReference type="Pfam" id="PF00871">
    <property type="entry name" value="Acetate_kinase"/>
    <property type="match status" value="1"/>
</dbReference>
<feature type="binding site" evidence="6">
    <location>
        <begin position="330"/>
        <end position="334"/>
    </location>
    <ligand>
        <name>ATP</name>
        <dbReference type="ChEBI" id="CHEBI:30616"/>
    </ligand>
</feature>
<keyword evidence="2 6" id="KW-0808">Transferase</keyword>
<evidence type="ECO:0000313" key="8">
    <source>
        <dbReference type="EMBL" id="KRK38728.1"/>
    </source>
</evidence>
<comment type="similarity">
    <text evidence="1 6 7">Belongs to the acetokinase family.</text>
</comment>
<evidence type="ECO:0000256" key="3">
    <source>
        <dbReference type="ARBA" id="ARBA00022741"/>
    </source>
</evidence>
<dbReference type="NCBIfam" id="TIGR00016">
    <property type="entry name" value="ackA"/>
    <property type="match status" value="1"/>
</dbReference>
<dbReference type="EMBL" id="AZCV01000001">
    <property type="protein sequence ID" value="KRK38728.1"/>
    <property type="molecule type" value="Genomic_DNA"/>
</dbReference>
<dbReference type="PANTHER" id="PTHR21060">
    <property type="entry name" value="ACETATE KINASE"/>
    <property type="match status" value="1"/>
</dbReference>
<reference evidence="8 9" key="1">
    <citation type="journal article" date="2015" name="Genome Announc.">
        <title>Expanding the biotechnology potential of lactobacilli through comparative genomics of 213 strains and associated genera.</title>
        <authorList>
            <person name="Sun Z."/>
            <person name="Harris H.M."/>
            <person name="McCann A."/>
            <person name="Guo C."/>
            <person name="Argimon S."/>
            <person name="Zhang W."/>
            <person name="Yang X."/>
            <person name="Jeffery I.B."/>
            <person name="Cooney J.C."/>
            <person name="Kagawa T.F."/>
            <person name="Liu W."/>
            <person name="Song Y."/>
            <person name="Salvetti E."/>
            <person name="Wrobel A."/>
            <person name="Rasinkangas P."/>
            <person name="Parkhill J."/>
            <person name="Rea M.C."/>
            <person name="O'Sullivan O."/>
            <person name="Ritari J."/>
            <person name="Douillard F.P."/>
            <person name="Paul Ross R."/>
            <person name="Yang R."/>
            <person name="Briner A.E."/>
            <person name="Felis G.E."/>
            <person name="de Vos W.M."/>
            <person name="Barrangou R."/>
            <person name="Klaenhammer T.R."/>
            <person name="Caufield P.W."/>
            <person name="Cui Y."/>
            <person name="Zhang H."/>
            <person name="O'Toole P.W."/>
        </authorList>
    </citation>
    <scope>NUCLEOTIDE SEQUENCE [LARGE SCALE GENOMIC DNA]</scope>
    <source>
        <strain evidence="8 9">DSM 20534</strain>
    </source>
</reference>
<dbReference type="InterPro" id="IPR004372">
    <property type="entry name" value="Ac/propionate_kinase"/>
</dbReference>
<keyword evidence="3 6" id="KW-0547">Nucleotide-binding</keyword>
<evidence type="ECO:0000256" key="2">
    <source>
        <dbReference type="ARBA" id="ARBA00022679"/>
    </source>
</evidence>
<evidence type="ECO:0000256" key="5">
    <source>
        <dbReference type="ARBA" id="ARBA00022840"/>
    </source>
</evidence>
<dbReference type="PATRIC" id="fig|1423722.3.peg.426"/>
<keyword evidence="5 6" id="KW-0067">ATP-binding</keyword>
<dbReference type="GO" id="GO:0000287">
    <property type="term" value="F:magnesium ion binding"/>
    <property type="evidence" value="ECO:0007669"/>
    <property type="project" value="UniProtKB-UniRule"/>
</dbReference>
<evidence type="ECO:0000256" key="6">
    <source>
        <dbReference type="HAMAP-Rule" id="MF_00020"/>
    </source>
</evidence>
<comment type="caution">
    <text evidence="8">The sequence shown here is derived from an EMBL/GenBank/DDBJ whole genome shotgun (WGS) entry which is preliminary data.</text>
</comment>
<dbReference type="InterPro" id="IPR000890">
    <property type="entry name" value="Aliphatic_acid_kin_short-chain"/>
</dbReference>
<keyword evidence="6" id="KW-0963">Cytoplasm</keyword>
<dbReference type="GO" id="GO:0006083">
    <property type="term" value="P:acetate metabolic process"/>
    <property type="evidence" value="ECO:0007669"/>
    <property type="project" value="TreeGrafter"/>
</dbReference>
<evidence type="ECO:0000256" key="4">
    <source>
        <dbReference type="ARBA" id="ARBA00022777"/>
    </source>
</evidence>
<dbReference type="Gene3D" id="3.30.420.40">
    <property type="match status" value="2"/>
</dbReference>
<dbReference type="EC" id="2.7.2.1" evidence="6"/>
<dbReference type="CDD" id="cd24010">
    <property type="entry name" value="ASKHA_NBD_AcK_PK"/>
    <property type="match status" value="1"/>
</dbReference>
<name>A0A0R1GXM3_9LACO</name>
<comment type="pathway">
    <text evidence="6">Metabolic intermediate biosynthesis; acetyl-CoA biosynthesis; acetyl-CoA from acetate: step 1/2.</text>
</comment>
<sequence>MIMQKILAINSGSSSFKFKLFEIPSEEVITSGIAERVGIDGSFFEIKYQGQKQHFDVAIPDQEAAVNLLLHHLTEMKIVADLAEIKGVGHRIVAGGEDFKESTIIDETNLQKIYDLAQYAPLHNPAEARGIEAFMKMLPGVPQVGVFDTSFHTSMPMINYLYSLPYEYYEKYGARKYGAHGTSVRYVAHRAAELMGRDISELKLIVCHLGSGASVTAVQGGKSLDTSMGFTPLAGVTMGTRTGDIDASLIPFLMKKLNLSSAQELIDIFNNKSGLLGISGVSPDMRDVEATFDQPRSRLAHDIFINRIVRYIGQYVFEMGGLDGLIFTAGIGEHSIDIRDHIVRGLDFYGARMDWDANIASGERFINTPESTVKLLVVPTDEELMIVRDVIALTK</sequence>
<gene>
    <name evidence="6" type="primary">ackA</name>
    <name evidence="8" type="ORF">FC62_GL000417</name>
</gene>
<dbReference type="PRINTS" id="PR00471">
    <property type="entry name" value="ACETATEKNASE"/>
</dbReference>
<keyword evidence="9" id="KW-1185">Reference proteome</keyword>
<evidence type="ECO:0000256" key="1">
    <source>
        <dbReference type="ARBA" id="ARBA00008748"/>
    </source>
</evidence>
<keyword evidence="4 6" id="KW-0418">Kinase</keyword>
<keyword evidence="6" id="KW-0460">Magnesium</keyword>
<comment type="subunit">
    <text evidence="6">Homodimer.</text>
</comment>
<accession>A0A0R1GXM3</accession>
<dbReference type="AlphaFoldDB" id="A0A0R1GXM3"/>
<dbReference type="GO" id="GO:0006085">
    <property type="term" value="P:acetyl-CoA biosynthetic process"/>
    <property type="evidence" value="ECO:0007669"/>
    <property type="project" value="UniProtKB-UniRule"/>
</dbReference>
<evidence type="ECO:0000256" key="7">
    <source>
        <dbReference type="RuleBase" id="RU003835"/>
    </source>
</evidence>
<feature type="binding site" evidence="6">
    <location>
        <position position="91"/>
    </location>
    <ligand>
        <name>substrate</name>
    </ligand>
</feature>
<comment type="cofactor">
    <cofactor evidence="6">
        <name>Mg(2+)</name>
        <dbReference type="ChEBI" id="CHEBI:18420"/>
    </cofactor>
    <cofactor evidence="6">
        <name>Mn(2+)</name>
        <dbReference type="ChEBI" id="CHEBI:29035"/>
    </cofactor>
    <text evidence="6">Mg(2+). Can also accept Mn(2+).</text>
</comment>
<dbReference type="UniPathway" id="UPA00340">
    <property type="reaction ID" value="UER00458"/>
</dbReference>
<dbReference type="PANTHER" id="PTHR21060:SF15">
    <property type="entry name" value="ACETATE KINASE-RELATED"/>
    <property type="match status" value="1"/>
</dbReference>
<feature type="binding site" evidence="6">
    <location>
        <position position="10"/>
    </location>
    <ligand>
        <name>Mg(2+)</name>
        <dbReference type="ChEBI" id="CHEBI:18420"/>
    </ligand>
</feature>
<feature type="binding site" evidence="6">
    <location>
        <position position="17"/>
    </location>
    <ligand>
        <name>ATP</name>
        <dbReference type="ChEBI" id="CHEBI:30616"/>
    </ligand>
</feature>
<dbReference type="InterPro" id="IPR043129">
    <property type="entry name" value="ATPase_NBD"/>
</dbReference>
<dbReference type="PROSITE" id="PS01076">
    <property type="entry name" value="ACETATE_KINASE_2"/>
    <property type="match status" value="1"/>
</dbReference>
<feature type="binding site" evidence="6">
    <location>
        <position position="382"/>
    </location>
    <ligand>
        <name>Mg(2+)</name>
        <dbReference type="ChEBI" id="CHEBI:18420"/>
    </ligand>
</feature>
<protein>
    <recommendedName>
        <fullName evidence="6">Acetate kinase</fullName>
        <ecNumber evidence="6">2.7.2.1</ecNumber>
    </recommendedName>
    <alternativeName>
        <fullName evidence="6">Acetokinase</fullName>
    </alternativeName>
</protein>
<dbReference type="GO" id="GO:0005737">
    <property type="term" value="C:cytoplasm"/>
    <property type="evidence" value="ECO:0007669"/>
    <property type="project" value="UniProtKB-SubCell"/>
</dbReference>
<organism evidence="8 9">
    <name type="scientific">Amylolactobacillus amylotrophicus DSM 20534</name>
    <dbReference type="NCBI Taxonomy" id="1423722"/>
    <lineage>
        <taxon>Bacteria</taxon>
        <taxon>Bacillati</taxon>
        <taxon>Bacillota</taxon>
        <taxon>Bacilli</taxon>
        <taxon>Lactobacillales</taxon>
        <taxon>Lactobacillaceae</taxon>
        <taxon>Amylolactobacillus</taxon>
    </lineage>
</organism>
<evidence type="ECO:0000313" key="9">
    <source>
        <dbReference type="Proteomes" id="UP000050909"/>
    </source>
</evidence>
<dbReference type="PIRSF" id="PIRSF000722">
    <property type="entry name" value="Acetate_prop_kin"/>
    <property type="match status" value="1"/>
</dbReference>